<accession>A0ABS1VXX1</accession>
<evidence type="ECO:0000256" key="4">
    <source>
        <dbReference type="ARBA" id="ARBA00024201"/>
    </source>
</evidence>
<dbReference type="InterPro" id="IPR021764">
    <property type="entry name" value="Enterochelin_esterase_N"/>
</dbReference>
<dbReference type="SUPFAM" id="SSF81296">
    <property type="entry name" value="E set domains"/>
    <property type="match status" value="1"/>
</dbReference>
<comment type="similarity">
    <text evidence="4">Belongs to the Fes family.</text>
</comment>
<proteinExistence type="inferred from homology"/>
<evidence type="ECO:0000313" key="7">
    <source>
        <dbReference type="Proteomes" id="UP000598996"/>
    </source>
</evidence>
<dbReference type="PANTHER" id="PTHR48098">
    <property type="entry name" value="ENTEROCHELIN ESTERASE-RELATED"/>
    <property type="match status" value="1"/>
</dbReference>
<comment type="caution">
    <text evidence="6">The sequence shown here is derived from an EMBL/GenBank/DDBJ whole genome shotgun (WGS) entry which is preliminary data.</text>
</comment>
<evidence type="ECO:0000313" key="6">
    <source>
        <dbReference type="EMBL" id="MBL7259351.1"/>
    </source>
</evidence>
<protein>
    <submittedName>
        <fullName evidence="6">DUF3327 domain-containing protein</fullName>
    </submittedName>
</protein>
<gene>
    <name evidence="6" type="ORF">JKJ07_34055</name>
</gene>
<feature type="domain" description="Enterochelin esterase N-terminal" evidence="5">
    <location>
        <begin position="41"/>
        <end position="144"/>
    </location>
</feature>
<dbReference type="Pfam" id="PF00756">
    <property type="entry name" value="Esterase"/>
    <property type="match status" value="1"/>
</dbReference>
<evidence type="ECO:0000256" key="3">
    <source>
        <dbReference type="ARBA" id="ARBA00022801"/>
    </source>
</evidence>
<dbReference type="Proteomes" id="UP000598996">
    <property type="component" value="Unassembled WGS sequence"/>
</dbReference>
<dbReference type="InterPro" id="IPR050583">
    <property type="entry name" value="Mycobacterial_A85_antigen"/>
</dbReference>
<dbReference type="InterPro" id="IPR000801">
    <property type="entry name" value="Esterase-like"/>
</dbReference>
<sequence>MRSPRLTGLLEATTSKDRLWAELTAAGTPLIEPWDDGHSLVTFLWRGEAERVRAWWSIDVPLTRIPGTDIWHGSEVFPATLRTIYSLVQGDTKDLPRSPDDTGPAQLDRDNPLTVHFEADPADPSDYGCWASELRLPAAPRSPWTKPRPEVPDGRLTSAQLRPDVPVTTYFPYGVEPDGLPVLVMFDGYNAQTLLRVPTILDNLIAEGRLQPMAALFVRGRDENRLRDLTPGPAVDDLIDELMPWAESTFGLGSPYGENLVAGQSRGGLVATHLGLRRPDLFRAVIAQSASFWWPAPAEGEPGKLIRDAERLAHPDVRYYLDVGRMESAPGPSQAPSQLDTVRRMRDTLRERHCQVTYAEYDGGHDYVNWRYLLPEALIALSE</sequence>
<evidence type="ECO:0000259" key="5">
    <source>
        <dbReference type="Pfam" id="PF11806"/>
    </source>
</evidence>
<evidence type="ECO:0000256" key="2">
    <source>
        <dbReference type="ARBA" id="ARBA00022490"/>
    </source>
</evidence>
<dbReference type="SUPFAM" id="SSF53474">
    <property type="entry name" value="alpha/beta-Hydrolases"/>
    <property type="match status" value="1"/>
</dbReference>
<dbReference type="Gene3D" id="3.40.50.1820">
    <property type="entry name" value="alpha/beta hydrolase"/>
    <property type="match status" value="1"/>
</dbReference>
<dbReference type="Pfam" id="PF11806">
    <property type="entry name" value="Enterochelin_N"/>
    <property type="match status" value="1"/>
</dbReference>
<name>A0ABS1VXX1_9ACTN</name>
<dbReference type="InterPro" id="IPR029058">
    <property type="entry name" value="AB_hydrolase_fold"/>
</dbReference>
<dbReference type="Gene3D" id="2.60.40.10">
    <property type="entry name" value="Immunoglobulins"/>
    <property type="match status" value="1"/>
</dbReference>
<dbReference type="InterPro" id="IPR013783">
    <property type="entry name" value="Ig-like_fold"/>
</dbReference>
<comment type="subcellular location">
    <subcellularLocation>
        <location evidence="1">Cytoplasm</location>
    </subcellularLocation>
</comment>
<reference evidence="6 7" key="1">
    <citation type="submission" date="2021-01" db="EMBL/GenBank/DDBJ databases">
        <title>Actinoplanes sp. nov. LDG1-01 isolated from lichen.</title>
        <authorList>
            <person name="Saeng-In P."/>
            <person name="Phongsopitanun W."/>
            <person name="Kanchanasin P."/>
            <person name="Yuki M."/>
            <person name="Kudo T."/>
            <person name="Ohkuma M."/>
            <person name="Tanasupawat S."/>
        </authorList>
    </citation>
    <scope>NUCLEOTIDE SEQUENCE [LARGE SCALE GENOMIC DNA]</scope>
    <source>
        <strain evidence="6 7">LDG1-01</strain>
    </source>
</reference>
<dbReference type="EMBL" id="JAENHO010000011">
    <property type="protein sequence ID" value="MBL7259351.1"/>
    <property type="molecule type" value="Genomic_DNA"/>
</dbReference>
<dbReference type="InterPro" id="IPR014756">
    <property type="entry name" value="Ig_E-set"/>
</dbReference>
<keyword evidence="2" id="KW-0963">Cytoplasm</keyword>
<keyword evidence="3" id="KW-0378">Hydrolase</keyword>
<organism evidence="6 7">
    <name type="scientific">Paractinoplanes lichenicola</name>
    <dbReference type="NCBI Taxonomy" id="2802976"/>
    <lineage>
        <taxon>Bacteria</taxon>
        <taxon>Bacillati</taxon>
        <taxon>Actinomycetota</taxon>
        <taxon>Actinomycetes</taxon>
        <taxon>Micromonosporales</taxon>
        <taxon>Micromonosporaceae</taxon>
        <taxon>Paractinoplanes</taxon>
    </lineage>
</organism>
<dbReference type="PANTHER" id="PTHR48098:SF3">
    <property type="entry name" value="IRON(III) ENTEROBACTIN ESTERASE"/>
    <property type="match status" value="1"/>
</dbReference>
<keyword evidence="7" id="KW-1185">Reference proteome</keyword>
<evidence type="ECO:0000256" key="1">
    <source>
        <dbReference type="ARBA" id="ARBA00004496"/>
    </source>
</evidence>
<dbReference type="RefSeq" id="WP_202996057.1">
    <property type="nucleotide sequence ID" value="NZ_JAENHO010000011.1"/>
</dbReference>